<feature type="transmembrane region" description="Helical" evidence="1">
    <location>
        <begin position="66"/>
        <end position="85"/>
    </location>
</feature>
<dbReference type="RefSeq" id="WP_114436111.1">
    <property type="nucleotide sequence ID" value="NZ_QPIZ01000001.1"/>
</dbReference>
<keyword evidence="1" id="KW-0812">Transmembrane</keyword>
<evidence type="ECO:0000313" key="3">
    <source>
        <dbReference type="Proteomes" id="UP000252733"/>
    </source>
</evidence>
<keyword evidence="1" id="KW-1133">Transmembrane helix</keyword>
<evidence type="ECO:0000256" key="1">
    <source>
        <dbReference type="SAM" id="Phobius"/>
    </source>
</evidence>
<organism evidence="2 3">
    <name type="scientific">Marinilabilia salmonicolor</name>
    <dbReference type="NCBI Taxonomy" id="989"/>
    <lineage>
        <taxon>Bacteria</taxon>
        <taxon>Pseudomonadati</taxon>
        <taxon>Bacteroidota</taxon>
        <taxon>Bacteroidia</taxon>
        <taxon>Marinilabiliales</taxon>
        <taxon>Marinilabiliaceae</taxon>
        <taxon>Marinilabilia</taxon>
    </lineage>
</organism>
<feature type="transmembrane region" description="Helical" evidence="1">
    <location>
        <begin position="44"/>
        <end position="60"/>
    </location>
</feature>
<reference evidence="2 3" key="1">
    <citation type="submission" date="2018-07" db="EMBL/GenBank/DDBJ databases">
        <title>Freshwater and sediment microbial communities from various areas in North America, analyzing microbe dynamics in response to fracking.</title>
        <authorList>
            <person name="Lamendella R."/>
        </authorList>
    </citation>
    <scope>NUCLEOTIDE SEQUENCE [LARGE SCALE GENOMIC DNA]</scope>
    <source>
        <strain evidence="2 3">160A</strain>
    </source>
</reference>
<dbReference type="Proteomes" id="UP000252733">
    <property type="component" value="Unassembled WGS sequence"/>
</dbReference>
<keyword evidence="1" id="KW-0472">Membrane</keyword>
<keyword evidence="3" id="KW-1185">Reference proteome</keyword>
<sequence>MQKTQKKSSERKGESLITGFFIDKEDLNDQDFPALKRRLRHKMLSYYLPVVIGFTILFLIKEKTNYDYILFFVVLIFSAILYYLVYRNNLLKLKIYFSSKEK</sequence>
<dbReference type="EMBL" id="QPIZ01000001">
    <property type="protein sequence ID" value="RCW39266.1"/>
    <property type="molecule type" value="Genomic_DNA"/>
</dbReference>
<comment type="caution">
    <text evidence="2">The sequence shown here is derived from an EMBL/GenBank/DDBJ whole genome shotgun (WGS) entry which is preliminary data.</text>
</comment>
<protein>
    <submittedName>
        <fullName evidence="2">Uncharacterized protein</fullName>
    </submittedName>
</protein>
<gene>
    <name evidence="2" type="ORF">DFO77_10134</name>
</gene>
<accession>A0A368VDR3</accession>
<dbReference type="AlphaFoldDB" id="A0A368VDR3"/>
<proteinExistence type="predicted"/>
<name>A0A368VDR3_9BACT</name>
<evidence type="ECO:0000313" key="2">
    <source>
        <dbReference type="EMBL" id="RCW39266.1"/>
    </source>
</evidence>